<evidence type="ECO:0000313" key="7">
    <source>
        <dbReference type="Proteomes" id="UP001595533"/>
    </source>
</evidence>
<dbReference type="SUPFAM" id="SSF54611">
    <property type="entry name" value="SecB-like"/>
    <property type="match status" value="1"/>
</dbReference>
<dbReference type="PRINTS" id="PR01594">
    <property type="entry name" value="SECBCHAPRONE"/>
</dbReference>
<name>A0ABV7JDJ2_9GAMM</name>
<evidence type="ECO:0000256" key="2">
    <source>
        <dbReference type="ARBA" id="ARBA00022448"/>
    </source>
</evidence>
<dbReference type="PANTHER" id="PTHR36918:SF1">
    <property type="entry name" value="PROTEIN-EXPORT PROTEIN SECB"/>
    <property type="match status" value="1"/>
</dbReference>
<comment type="similarity">
    <text evidence="1 5">Belongs to the SecB family.</text>
</comment>
<comment type="subunit">
    <text evidence="5">Homotetramer, a dimer of dimers. One homotetramer interacts with 1 SecA dimer.</text>
</comment>
<dbReference type="EMBL" id="JBHRTS010000006">
    <property type="protein sequence ID" value="MFC3194924.1"/>
    <property type="molecule type" value="Genomic_DNA"/>
</dbReference>
<dbReference type="InterPro" id="IPR035958">
    <property type="entry name" value="SecB-like_sf"/>
</dbReference>
<reference evidence="7" key="1">
    <citation type="journal article" date="2019" name="Int. J. Syst. Evol. Microbiol.">
        <title>The Global Catalogue of Microorganisms (GCM) 10K type strain sequencing project: providing services to taxonomists for standard genome sequencing and annotation.</title>
        <authorList>
            <consortium name="The Broad Institute Genomics Platform"/>
            <consortium name="The Broad Institute Genome Sequencing Center for Infectious Disease"/>
            <person name="Wu L."/>
            <person name="Ma J."/>
        </authorList>
    </citation>
    <scope>NUCLEOTIDE SEQUENCE [LARGE SCALE GENOMIC DNA]</scope>
    <source>
        <strain evidence="7">KCTC 42953</strain>
    </source>
</reference>
<dbReference type="Pfam" id="PF02556">
    <property type="entry name" value="SecB"/>
    <property type="match status" value="1"/>
</dbReference>
<proteinExistence type="inferred from homology"/>
<dbReference type="Proteomes" id="UP001595533">
    <property type="component" value="Unassembled WGS sequence"/>
</dbReference>
<keyword evidence="3 5" id="KW-0653">Protein transport</keyword>
<dbReference type="RefSeq" id="WP_077411883.1">
    <property type="nucleotide sequence ID" value="NZ_JBHRTS010000006.1"/>
</dbReference>
<comment type="function">
    <text evidence="5">One of the proteins required for the normal export of preproteins out of the cell cytoplasm. It is a molecular chaperone that binds to a subset of precursor proteins, maintaining them in a translocation-competent state. It also specifically binds to its receptor SecA.</text>
</comment>
<dbReference type="NCBIfam" id="NF004392">
    <property type="entry name" value="PRK05751.1-3"/>
    <property type="match status" value="1"/>
</dbReference>
<keyword evidence="5" id="KW-0963">Cytoplasm</keyword>
<organism evidence="6 7">
    <name type="scientific">Marinicella sediminis</name>
    <dbReference type="NCBI Taxonomy" id="1792834"/>
    <lineage>
        <taxon>Bacteria</taxon>
        <taxon>Pseudomonadati</taxon>
        <taxon>Pseudomonadota</taxon>
        <taxon>Gammaproteobacteria</taxon>
        <taxon>Lysobacterales</taxon>
        <taxon>Marinicellaceae</taxon>
        <taxon>Marinicella</taxon>
    </lineage>
</organism>
<evidence type="ECO:0000256" key="5">
    <source>
        <dbReference type="HAMAP-Rule" id="MF_00821"/>
    </source>
</evidence>
<keyword evidence="2 5" id="KW-0813">Transport</keyword>
<accession>A0ABV7JDJ2</accession>
<dbReference type="NCBIfam" id="NF004393">
    <property type="entry name" value="PRK05751.1-4"/>
    <property type="match status" value="1"/>
</dbReference>
<dbReference type="PANTHER" id="PTHR36918">
    <property type="match status" value="1"/>
</dbReference>
<comment type="subcellular location">
    <subcellularLocation>
        <location evidence="5">Cytoplasm</location>
    </subcellularLocation>
</comment>
<evidence type="ECO:0000256" key="3">
    <source>
        <dbReference type="ARBA" id="ARBA00022927"/>
    </source>
</evidence>
<dbReference type="InterPro" id="IPR003708">
    <property type="entry name" value="SecB"/>
</dbReference>
<keyword evidence="7" id="KW-1185">Reference proteome</keyword>
<keyword evidence="5" id="KW-0143">Chaperone</keyword>
<dbReference type="Gene3D" id="3.10.420.10">
    <property type="entry name" value="SecB-like"/>
    <property type="match status" value="1"/>
</dbReference>
<evidence type="ECO:0000313" key="6">
    <source>
        <dbReference type="EMBL" id="MFC3194924.1"/>
    </source>
</evidence>
<evidence type="ECO:0000256" key="1">
    <source>
        <dbReference type="ARBA" id="ARBA00009990"/>
    </source>
</evidence>
<dbReference type="NCBIfam" id="TIGR00809">
    <property type="entry name" value="secB"/>
    <property type="match status" value="1"/>
</dbReference>
<sequence>MTEENQAAANTENQGPSMSLQKIYTKDVSFEAPKAPHIFNEQGQPEIKMNMNQKVNKLDDNTYEVALTSTVTCSVNDGTAYLVEVCVAGVFVMQNFTDQVLHQTLGVYCPNVLFPYVRQQVSELVLSGGFQPLMLQPVNFEQMYAQQMQQAQEQAASSTKQ</sequence>
<comment type="caution">
    <text evidence="6">The sequence shown here is derived from an EMBL/GenBank/DDBJ whole genome shotgun (WGS) entry which is preliminary data.</text>
</comment>
<gene>
    <name evidence="5 6" type="primary">secB</name>
    <name evidence="6" type="ORF">ACFODZ_11800</name>
</gene>
<keyword evidence="4 5" id="KW-0811">Translocation</keyword>
<protein>
    <recommendedName>
        <fullName evidence="5">Protein-export protein SecB</fullName>
    </recommendedName>
</protein>
<evidence type="ECO:0000256" key="4">
    <source>
        <dbReference type="ARBA" id="ARBA00023010"/>
    </source>
</evidence>
<dbReference type="HAMAP" id="MF_00821">
    <property type="entry name" value="SecB"/>
    <property type="match status" value="1"/>
</dbReference>